<evidence type="ECO:0000313" key="2">
    <source>
        <dbReference type="Proteomes" id="UP000003345"/>
    </source>
</evidence>
<protein>
    <submittedName>
        <fullName evidence="1">Uncharacterized protein</fullName>
    </submittedName>
</protein>
<organism evidence="1 2">
    <name type="scientific">Haemophilus paraphrohaemolyticus HK411</name>
    <dbReference type="NCBI Taxonomy" id="1095743"/>
    <lineage>
        <taxon>Bacteria</taxon>
        <taxon>Pseudomonadati</taxon>
        <taxon>Pseudomonadota</taxon>
        <taxon>Gammaproteobacteria</taxon>
        <taxon>Pasteurellales</taxon>
        <taxon>Pasteurellaceae</taxon>
        <taxon>Haemophilus</taxon>
    </lineage>
</organism>
<dbReference type="AlphaFoldDB" id="I2NGR8"/>
<reference evidence="1 2" key="1">
    <citation type="submission" date="2012-04" db="EMBL/GenBank/DDBJ databases">
        <authorList>
            <person name="Harkins D.M."/>
            <person name="Madupu R."/>
            <person name="Durkin A.S."/>
            <person name="Torralba M."/>
            <person name="Methe B."/>
            <person name="Sutton G.G."/>
            <person name="Nelson K.E."/>
        </authorList>
    </citation>
    <scope>NUCLEOTIDE SEQUENCE [LARGE SCALE GENOMIC DNA]</scope>
    <source>
        <strain evidence="1 2">HK411</strain>
    </source>
</reference>
<accession>I2NGR8</accession>
<comment type="caution">
    <text evidence="1">The sequence shown here is derived from an EMBL/GenBank/DDBJ whole genome shotgun (WGS) entry which is preliminary data.</text>
</comment>
<proteinExistence type="predicted"/>
<dbReference type="EMBL" id="AJMU01000064">
    <property type="protein sequence ID" value="EIG25029.1"/>
    <property type="molecule type" value="Genomic_DNA"/>
</dbReference>
<dbReference type="PATRIC" id="fig|1095743.3.peg.1246"/>
<name>I2NGR8_9PAST</name>
<evidence type="ECO:0000313" key="1">
    <source>
        <dbReference type="EMBL" id="EIG25029.1"/>
    </source>
</evidence>
<gene>
    <name evidence="1" type="ORF">HMPREF1054_1694</name>
</gene>
<sequence length="41" mass="4641">MQAITRSLGVTMGELKVMLDNGKRLIGLFSRSVIRPDLIYF</sequence>
<dbReference type="Proteomes" id="UP000003345">
    <property type="component" value="Unassembled WGS sequence"/>
</dbReference>